<feature type="domain" description="Zinc-ribbon" evidence="18">
    <location>
        <begin position="596"/>
        <end position="618"/>
    </location>
</feature>
<evidence type="ECO:0000256" key="12">
    <source>
        <dbReference type="ARBA" id="ARBA00023304"/>
    </source>
</evidence>
<reference evidence="19" key="2">
    <citation type="journal article" date="2022" name="Microbiol. Resour. Announc.">
        <title>Metagenome Sequencing to Explore Phylogenomics of Terrestrial Cyanobacteria.</title>
        <authorList>
            <person name="Ward R.D."/>
            <person name="Stajich J.E."/>
            <person name="Johansen J.R."/>
            <person name="Huntemann M."/>
            <person name="Clum A."/>
            <person name="Foster B."/>
            <person name="Foster B."/>
            <person name="Roux S."/>
            <person name="Palaniappan K."/>
            <person name="Varghese N."/>
            <person name="Mukherjee S."/>
            <person name="Reddy T.B.K."/>
            <person name="Daum C."/>
            <person name="Copeland A."/>
            <person name="Chen I.A."/>
            <person name="Ivanova N.N."/>
            <person name="Kyrpides N.C."/>
            <person name="Shapiro N."/>
            <person name="Eloe-Fadrosh E.A."/>
            <person name="Pietrasiak N."/>
        </authorList>
    </citation>
    <scope>NUCLEOTIDE SEQUENCE</scope>
    <source>
        <strain evidence="19">CPER-KK1</strain>
    </source>
</reference>
<dbReference type="GO" id="GO:0000287">
    <property type="term" value="F:magnesium ion binding"/>
    <property type="evidence" value="ECO:0007669"/>
    <property type="project" value="UniProtKB-UniRule"/>
</dbReference>
<evidence type="ECO:0000313" key="20">
    <source>
        <dbReference type="Proteomes" id="UP000753908"/>
    </source>
</evidence>
<dbReference type="FunFam" id="3.40.50.970:FF:000016">
    <property type="entry name" value="Acetolactate synthase"/>
    <property type="match status" value="1"/>
</dbReference>
<dbReference type="Pfam" id="PF00205">
    <property type="entry name" value="TPP_enzyme_M"/>
    <property type="match status" value="1"/>
</dbReference>
<feature type="domain" description="Thiamine pyrophosphate enzyme central" evidence="15">
    <location>
        <begin position="214"/>
        <end position="348"/>
    </location>
</feature>
<keyword evidence="7 14" id="KW-0808">Transferase</keyword>
<dbReference type="GO" id="GO:0005948">
    <property type="term" value="C:acetolactate synthase complex"/>
    <property type="evidence" value="ECO:0007669"/>
    <property type="project" value="TreeGrafter"/>
</dbReference>
<evidence type="ECO:0000259" key="17">
    <source>
        <dbReference type="Pfam" id="PF02776"/>
    </source>
</evidence>
<dbReference type="AlphaFoldDB" id="A0A951PM17"/>
<evidence type="ECO:0000256" key="2">
    <source>
        <dbReference type="ARBA" id="ARBA00005025"/>
    </source>
</evidence>
<evidence type="ECO:0000256" key="11">
    <source>
        <dbReference type="ARBA" id="ARBA00023052"/>
    </source>
</evidence>
<evidence type="ECO:0000256" key="13">
    <source>
        <dbReference type="ARBA" id="ARBA00048670"/>
    </source>
</evidence>
<proteinExistence type="inferred from homology"/>
<comment type="similarity">
    <text evidence="3 14">Belongs to the TPP enzyme family.</text>
</comment>
<dbReference type="InterPro" id="IPR000399">
    <property type="entry name" value="TPP-bd_CS"/>
</dbReference>
<dbReference type="InterPro" id="IPR039368">
    <property type="entry name" value="AHAS_TPP"/>
</dbReference>
<dbReference type="GO" id="GO:0003984">
    <property type="term" value="F:acetolactate synthase activity"/>
    <property type="evidence" value="ECO:0007669"/>
    <property type="project" value="UniProtKB-EC"/>
</dbReference>
<protein>
    <recommendedName>
        <fullName evidence="4 14">Acetolactate synthase</fullName>
        <ecNumber evidence="4 14">2.2.1.6</ecNumber>
    </recommendedName>
</protein>
<evidence type="ECO:0000259" key="18">
    <source>
        <dbReference type="Pfam" id="PF13240"/>
    </source>
</evidence>
<keyword evidence="6" id="KW-0285">Flavoprotein</keyword>
<dbReference type="EMBL" id="JAHHIF010000017">
    <property type="protein sequence ID" value="MBW4545704.1"/>
    <property type="molecule type" value="Genomic_DNA"/>
</dbReference>
<dbReference type="InterPro" id="IPR012846">
    <property type="entry name" value="Acetolactate_synth_lsu"/>
</dbReference>
<accession>A0A951PM17</accession>
<dbReference type="GO" id="GO:0030976">
    <property type="term" value="F:thiamine pyrophosphate binding"/>
    <property type="evidence" value="ECO:0007669"/>
    <property type="project" value="UniProtKB-UniRule"/>
</dbReference>
<keyword evidence="12 14" id="KW-0100">Branched-chain amino acid biosynthesis</keyword>
<evidence type="ECO:0000256" key="4">
    <source>
        <dbReference type="ARBA" id="ARBA00013145"/>
    </source>
</evidence>
<evidence type="ECO:0000256" key="8">
    <source>
        <dbReference type="ARBA" id="ARBA00022723"/>
    </source>
</evidence>
<reference evidence="19" key="1">
    <citation type="submission" date="2021-05" db="EMBL/GenBank/DDBJ databases">
        <authorList>
            <person name="Pietrasiak N."/>
            <person name="Ward R."/>
            <person name="Stajich J.E."/>
            <person name="Kurbessoian T."/>
        </authorList>
    </citation>
    <scope>NUCLEOTIDE SEQUENCE</scope>
    <source>
        <strain evidence="19">CPER-KK1</strain>
    </source>
</reference>
<keyword evidence="5 14" id="KW-0028">Amino-acid biosynthesis</keyword>
<name>A0A951PM17_9CYAN</name>
<feature type="domain" description="Thiamine pyrophosphate enzyme TPP-binding" evidence="16">
    <location>
        <begin position="411"/>
        <end position="559"/>
    </location>
</feature>
<evidence type="ECO:0000256" key="1">
    <source>
        <dbReference type="ARBA" id="ARBA00004974"/>
    </source>
</evidence>
<dbReference type="InterPro" id="IPR045229">
    <property type="entry name" value="TPP_enz"/>
</dbReference>
<evidence type="ECO:0000256" key="9">
    <source>
        <dbReference type="ARBA" id="ARBA00022827"/>
    </source>
</evidence>
<evidence type="ECO:0000256" key="3">
    <source>
        <dbReference type="ARBA" id="ARBA00007812"/>
    </source>
</evidence>
<organism evidence="19 20">
    <name type="scientific">Symplocastrum torsivum CPER-KK1</name>
    <dbReference type="NCBI Taxonomy" id="450513"/>
    <lineage>
        <taxon>Bacteria</taxon>
        <taxon>Bacillati</taxon>
        <taxon>Cyanobacteriota</taxon>
        <taxon>Cyanophyceae</taxon>
        <taxon>Oscillatoriophycideae</taxon>
        <taxon>Oscillatoriales</taxon>
        <taxon>Microcoleaceae</taxon>
        <taxon>Symplocastrum</taxon>
    </lineage>
</organism>
<keyword evidence="9" id="KW-0274">FAD</keyword>
<comment type="catalytic activity">
    <reaction evidence="13 14">
        <text>2 pyruvate + H(+) = (2S)-2-acetolactate + CO2</text>
        <dbReference type="Rhea" id="RHEA:25249"/>
        <dbReference type="ChEBI" id="CHEBI:15361"/>
        <dbReference type="ChEBI" id="CHEBI:15378"/>
        <dbReference type="ChEBI" id="CHEBI:16526"/>
        <dbReference type="ChEBI" id="CHEBI:58476"/>
        <dbReference type="EC" id="2.2.1.6"/>
    </reaction>
</comment>
<keyword evidence="11 14" id="KW-0786">Thiamine pyrophosphate</keyword>
<dbReference type="Pfam" id="PF02775">
    <property type="entry name" value="TPP_enzyme_C"/>
    <property type="match status" value="1"/>
</dbReference>
<comment type="pathway">
    <text evidence="1 14">Amino-acid biosynthesis; L-isoleucine biosynthesis; L-isoleucine from 2-oxobutanoate: step 1/4.</text>
</comment>
<dbReference type="Proteomes" id="UP000753908">
    <property type="component" value="Unassembled WGS sequence"/>
</dbReference>
<dbReference type="InterPro" id="IPR026870">
    <property type="entry name" value="Zinc_ribbon_dom"/>
</dbReference>
<dbReference type="Pfam" id="PF13240">
    <property type="entry name" value="Zn_Ribbon_1"/>
    <property type="match status" value="1"/>
</dbReference>
<dbReference type="FunFam" id="3.40.50.1220:FF:000008">
    <property type="entry name" value="Acetolactate synthase"/>
    <property type="match status" value="1"/>
</dbReference>
<sequence length="618" mass="67855">MRSQSITKREVQPKTISRRTGAFALIDSLIRHGVEHIFGYPGGAILPIYDELYQWEAAGEIQHILVRHEQGGAHAADAYARATGKVGVCFGTSGPGATNLVTGIATAHMDSIPMVIVTGQVPRTVIGSDGFQETDIYGITLPIVKHSYVVRDPRDMARIVAEAFHIASSGRPGPVLVDVPKDVGLEEFDYEPVEPDTVRLTGYRPTVKGNPRQINQALNLIRQARRPLLYVGGGAIAANAYSELRQLAEIFQIPVTTTLMGKGSFEESHPLAVGMLGMHGTAYANFAVSECDLLIAVGARFDDRVTGKLDEFASRAKVIHIDIDPAEVGKNRAPEVPIVGDVRQVLLDLLRRYEEVDIPAEPNQTREWLQRINRWREDYPLQVPQYPDRLSPQEVIVELACQAPDAYYTTDVGQHQMWSAQFLKNGPRRWISSAGLGTMGFGLPAAMGVKVALPDEQVICIAGDSSIQMNIQELGTLAQFGINVKTVIINNAWQGMVRQWQEAFHGERYSSSNMEVGMPDFVKLAEAYGIKGMLIENRDELKDAIAEILAHDGPVLADIRVNRNENCYPMVAPGKSNAQMIGLPERNKIEVTELVYCSSCGAKNIASNKFCPDCGTKL</sequence>
<evidence type="ECO:0000256" key="6">
    <source>
        <dbReference type="ARBA" id="ARBA00022630"/>
    </source>
</evidence>
<dbReference type="FunFam" id="3.40.50.970:FF:000007">
    <property type="entry name" value="Acetolactate synthase"/>
    <property type="match status" value="1"/>
</dbReference>
<gene>
    <name evidence="19" type="primary">ilvB</name>
    <name evidence="19" type="ORF">KME25_14830</name>
</gene>
<dbReference type="InterPro" id="IPR011766">
    <property type="entry name" value="TPP_enzyme_TPP-bd"/>
</dbReference>
<evidence type="ECO:0000313" key="19">
    <source>
        <dbReference type="EMBL" id="MBW4545704.1"/>
    </source>
</evidence>
<dbReference type="CDD" id="cd07035">
    <property type="entry name" value="TPP_PYR_POX_like"/>
    <property type="match status" value="1"/>
</dbReference>
<comment type="cofactor">
    <cofactor evidence="14">
        <name>Mg(2+)</name>
        <dbReference type="ChEBI" id="CHEBI:18420"/>
    </cofactor>
    <text evidence="14">Binds 1 Mg(2+) ion per subunit.</text>
</comment>
<evidence type="ECO:0000259" key="15">
    <source>
        <dbReference type="Pfam" id="PF00205"/>
    </source>
</evidence>
<dbReference type="InterPro" id="IPR029061">
    <property type="entry name" value="THDP-binding"/>
</dbReference>
<dbReference type="GO" id="GO:0050660">
    <property type="term" value="F:flavin adenine dinucleotide binding"/>
    <property type="evidence" value="ECO:0007669"/>
    <property type="project" value="InterPro"/>
</dbReference>
<dbReference type="PANTHER" id="PTHR18968">
    <property type="entry name" value="THIAMINE PYROPHOSPHATE ENZYMES"/>
    <property type="match status" value="1"/>
</dbReference>
<dbReference type="SUPFAM" id="SSF52518">
    <property type="entry name" value="Thiamin diphosphate-binding fold (THDP-binding)"/>
    <property type="match status" value="2"/>
</dbReference>
<dbReference type="Pfam" id="PF02776">
    <property type="entry name" value="TPP_enzyme_N"/>
    <property type="match status" value="1"/>
</dbReference>
<feature type="domain" description="Thiamine pyrophosphate enzyme N-terminal TPP-binding" evidence="17">
    <location>
        <begin position="20"/>
        <end position="137"/>
    </location>
</feature>
<dbReference type="EC" id="2.2.1.6" evidence="4 14"/>
<dbReference type="Gene3D" id="3.40.50.970">
    <property type="match status" value="2"/>
</dbReference>
<evidence type="ECO:0000256" key="10">
    <source>
        <dbReference type="ARBA" id="ARBA00022842"/>
    </source>
</evidence>
<dbReference type="InterPro" id="IPR012000">
    <property type="entry name" value="Thiamin_PyroP_enz_cen_dom"/>
</dbReference>
<evidence type="ECO:0000256" key="5">
    <source>
        <dbReference type="ARBA" id="ARBA00022605"/>
    </source>
</evidence>
<dbReference type="NCBIfam" id="TIGR00118">
    <property type="entry name" value="acolac_lg"/>
    <property type="match status" value="1"/>
</dbReference>
<dbReference type="PROSITE" id="PS00187">
    <property type="entry name" value="TPP_ENZYMES"/>
    <property type="match status" value="1"/>
</dbReference>
<dbReference type="SUPFAM" id="SSF52467">
    <property type="entry name" value="DHS-like NAD/FAD-binding domain"/>
    <property type="match status" value="1"/>
</dbReference>
<dbReference type="CDD" id="cd02015">
    <property type="entry name" value="TPP_AHAS"/>
    <property type="match status" value="1"/>
</dbReference>
<dbReference type="Gene3D" id="3.40.50.1220">
    <property type="entry name" value="TPP-binding domain"/>
    <property type="match status" value="1"/>
</dbReference>
<dbReference type="GO" id="GO:0009099">
    <property type="term" value="P:L-valine biosynthetic process"/>
    <property type="evidence" value="ECO:0007669"/>
    <property type="project" value="TreeGrafter"/>
</dbReference>
<evidence type="ECO:0000256" key="7">
    <source>
        <dbReference type="ARBA" id="ARBA00022679"/>
    </source>
</evidence>
<keyword evidence="10 14" id="KW-0460">Magnesium</keyword>
<dbReference type="InterPro" id="IPR012001">
    <property type="entry name" value="Thiamin_PyroP_enz_TPP-bd_dom"/>
</dbReference>
<dbReference type="NCBIfam" id="NF005651">
    <property type="entry name" value="PRK07418.1"/>
    <property type="match status" value="1"/>
</dbReference>
<comment type="pathway">
    <text evidence="2 14">Amino-acid biosynthesis; L-valine biosynthesis; L-valine from pyruvate: step 1/4.</text>
</comment>
<comment type="cofactor">
    <cofactor evidence="14">
        <name>thiamine diphosphate</name>
        <dbReference type="ChEBI" id="CHEBI:58937"/>
    </cofactor>
    <text evidence="14">Binds 1 thiamine pyrophosphate per subunit.</text>
</comment>
<evidence type="ECO:0000256" key="14">
    <source>
        <dbReference type="RuleBase" id="RU003591"/>
    </source>
</evidence>
<dbReference type="InterPro" id="IPR029035">
    <property type="entry name" value="DHS-like_NAD/FAD-binding_dom"/>
</dbReference>
<evidence type="ECO:0000259" key="16">
    <source>
        <dbReference type="Pfam" id="PF02775"/>
    </source>
</evidence>
<dbReference type="PANTHER" id="PTHR18968:SF13">
    <property type="entry name" value="ACETOLACTATE SYNTHASE CATALYTIC SUBUNIT, MITOCHONDRIAL"/>
    <property type="match status" value="1"/>
</dbReference>
<comment type="caution">
    <text evidence="19">The sequence shown here is derived from an EMBL/GenBank/DDBJ whole genome shotgun (WGS) entry which is preliminary data.</text>
</comment>
<dbReference type="GO" id="GO:0009097">
    <property type="term" value="P:isoleucine biosynthetic process"/>
    <property type="evidence" value="ECO:0007669"/>
    <property type="project" value="TreeGrafter"/>
</dbReference>
<keyword evidence="8 14" id="KW-0479">Metal-binding</keyword>